<feature type="domain" description="Response regulatory" evidence="2">
    <location>
        <begin position="6"/>
        <end position="123"/>
    </location>
</feature>
<dbReference type="PANTHER" id="PTHR43228:SF1">
    <property type="entry name" value="TWO-COMPONENT RESPONSE REGULATOR ARR22"/>
    <property type="match status" value="1"/>
</dbReference>
<keyword evidence="1" id="KW-0597">Phosphoprotein</keyword>
<feature type="modified residue" description="4-aspartylphosphate" evidence="1">
    <location>
        <position position="56"/>
    </location>
</feature>
<dbReference type="Pfam" id="PF00072">
    <property type="entry name" value="Response_reg"/>
    <property type="match status" value="1"/>
</dbReference>
<name>A0A1C2JC55_ACITH</name>
<comment type="caution">
    <text evidence="3">The sequence shown here is derived from an EMBL/GenBank/DDBJ whole genome shotgun (WGS) entry which is preliminary data.</text>
</comment>
<evidence type="ECO:0000313" key="3">
    <source>
        <dbReference type="EMBL" id="OCX68672.1"/>
    </source>
</evidence>
<dbReference type="CDD" id="cd19923">
    <property type="entry name" value="REC_CheY_CheY3"/>
    <property type="match status" value="1"/>
</dbReference>
<reference evidence="3 4" key="1">
    <citation type="journal article" date="2016" name="Int. J. Mol. Sci.">
        <title>Comparative genomics of the extreme acidophile Acidithiobacillus thiooxidans reveals intraspecific divergence and niche adaptation.</title>
        <authorList>
            <person name="Zhang X."/>
            <person name="Feng X."/>
            <person name="Tao J."/>
            <person name="Ma L."/>
            <person name="Xiao Y."/>
            <person name="Liang Y."/>
            <person name="Liu X."/>
            <person name="Yin H."/>
        </authorList>
    </citation>
    <scope>NUCLEOTIDE SEQUENCE [LARGE SCALE GENOMIC DNA]</scope>
    <source>
        <strain evidence="3 4">A02</strain>
    </source>
</reference>
<protein>
    <submittedName>
        <fullName evidence="3">Histidine kinase</fullName>
    </submittedName>
</protein>
<keyword evidence="3" id="KW-0418">Kinase</keyword>
<dbReference type="Proteomes" id="UP000094893">
    <property type="component" value="Unassembled WGS sequence"/>
</dbReference>
<dbReference type="PANTHER" id="PTHR43228">
    <property type="entry name" value="TWO-COMPONENT RESPONSE REGULATOR"/>
    <property type="match status" value="1"/>
</dbReference>
<dbReference type="GO" id="GO:0016301">
    <property type="term" value="F:kinase activity"/>
    <property type="evidence" value="ECO:0007669"/>
    <property type="project" value="UniProtKB-KW"/>
</dbReference>
<dbReference type="SUPFAM" id="SSF52172">
    <property type="entry name" value="CheY-like"/>
    <property type="match status" value="1"/>
</dbReference>
<dbReference type="InterPro" id="IPR052048">
    <property type="entry name" value="ST_Response_Regulator"/>
</dbReference>
<dbReference type="SMART" id="SM00448">
    <property type="entry name" value="REC"/>
    <property type="match status" value="1"/>
</dbReference>
<dbReference type="Gene3D" id="3.40.50.2300">
    <property type="match status" value="1"/>
</dbReference>
<organism evidence="3 4">
    <name type="scientific">Acidithiobacillus thiooxidans</name>
    <name type="common">Thiobacillus thiooxidans</name>
    <dbReference type="NCBI Taxonomy" id="930"/>
    <lineage>
        <taxon>Bacteria</taxon>
        <taxon>Pseudomonadati</taxon>
        <taxon>Pseudomonadota</taxon>
        <taxon>Acidithiobacillia</taxon>
        <taxon>Acidithiobacillales</taxon>
        <taxon>Acidithiobacillaceae</taxon>
        <taxon>Acidithiobacillus</taxon>
    </lineage>
</organism>
<dbReference type="InterPro" id="IPR011006">
    <property type="entry name" value="CheY-like_superfamily"/>
</dbReference>
<dbReference type="PROSITE" id="PS50110">
    <property type="entry name" value="RESPONSE_REGULATORY"/>
    <property type="match status" value="1"/>
</dbReference>
<dbReference type="GO" id="GO:0000160">
    <property type="term" value="P:phosphorelay signal transduction system"/>
    <property type="evidence" value="ECO:0007669"/>
    <property type="project" value="InterPro"/>
</dbReference>
<dbReference type="InterPro" id="IPR001789">
    <property type="entry name" value="Sig_transdc_resp-reg_receiver"/>
</dbReference>
<sequence length="133" mass="14985">MNTSLRYLVVDDFATMRKVMRSCLRSLGINQVEEAEDGVQALAYLRREPFDFVITDWNMPKMQGIDLLKAIRSDPALRALPVLLVTAEAKRENIMEAAQAGVNGYIVKPFTPEILREKLELIFTRLAKATGEG</sequence>
<proteinExistence type="predicted"/>
<gene>
    <name evidence="3" type="ORF">A6P07_17780</name>
</gene>
<accession>A0A1C2JC55</accession>
<dbReference type="EMBL" id="LWSA01000287">
    <property type="protein sequence ID" value="OCX68672.1"/>
    <property type="molecule type" value="Genomic_DNA"/>
</dbReference>
<evidence type="ECO:0000313" key="4">
    <source>
        <dbReference type="Proteomes" id="UP000094893"/>
    </source>
</evidence>
<keyword evidence="3" id="KW-0808">Transferase</keyword>
<evidence type="ECO:0000256" key="1">
    <source>
        <dbReference type="PROSITE-ProRule" id="PRU00169"/>
    </source>
</evidence>
<evidence type="ECO:0000259" key="2">
    <source>
        <dbReference type="PROSITE" id="PS50110"/>
    </source>
</evidence>
<dbReference type="AlphaFoldDB" id="A0A1C2JC55"/>